<dbReference type="InterPro" id="IPR007219">
    <property type="entry name" value="XnlR_reg_dom"/>
</dbReference>
<evidence type="ECO:0000313" key="7">
    <source>
        <dbReference type="EMBL" id="SCZ88115.1"/>
    </source>
</evidence>
<proteinExistence type="predicted"/>
<feature type="domain" description="Zn(2)-C6 fungal-type" evidence="6">
    <location>
        <begin position="54"/>
        <end position="85"/>
    </location>
</feature>
<protein>
    <submittedName>
        <fullName evidence="7">BZ3500_MvSof-1268-A1-R1_Chr2-1g04199 protein</fullName>
    </submittedName>
</protein>
<dbReference type="Proteomes" id="UP000249723">
    <property type="component" value="Unassembled WGS sequence"/>
</dbReference>
<evidence type="ECO:0000256" key="3">
    <source>
        <dbReference type="ARBA" id="ARBA00023242"/>
    </source>
</evidence>
<dbReference type="GO" id="GO:0006351">
    <property type="term" value="P:DNA-templated transcription"/>
    <property type="evidence" value="ECO:0007669"/>
    <property type="project" value="InterPro"/>
</dbReference>
<evidence type="ECO:0000256" key="4">
    <source>
        <dbReference type="SAM" id="Coils"/>
    </source>
</evidence>
<dbReference type="GO" id="GO:0005634">
    <property type="term" value="C:nucleus"/>
    <property type="evidence" value="ECO:0007669"/>
    <property type="project" value="UniProtKB-SubCell"/>
</dbReference>
<organism evidence="7 8">
    <name type="scientific">Microbotryum saponariae</name>
    <dbReference type="NCBI Taxonomy" id="289078"/>
    <lineage>
        <taxon>Eukaryota</taxon>
        <taxon>Fungi</taxon>
        <taxon>Dikarya</taxon>
        <taxon>Basidiomycota</taxon>
        <taxon>Pucciniomycotina</taxon>
        <taxon>Microbotryomycetes</taxon>
        <taxon>Microbotryales</taxon>
        <taxon>Microbotryaceae</taxon>
        <taxon>Microbotryum</taxon>
    </lineage>
</organism>
<dbReference type="Gene3D" id="4.10.240.10">
    <property type="entry name" value="Zn(2)-C6 fungal-type DNA-binding domain"/>
    <property type="match status" value="1"/>
</dbReference>
<feature type="compositionally biased region" description="Polar residues" evidence="5">
    <location>
        <begin position="923"/>
        <end position="936"/>
    </location>
</feature>
<evidence type="ECO:0000313" key="8">
    <source>
        <dbReference type="Proteomes" id="UP000249723"/>
    </source>
</evidence>
<dbReference type="GO" id="GO:0003677">
    <property type="term" value="F:DNA binding"/>
    <property type="evidence" value="ECO:0007669"/>
    <property type="project" value="InterPro"/>
</dbReference>
<dbReference type="STRING" id="289078.A0A2X0KJK5"/>
<dbReference type="EMBL" id="FMWP01000012">
    <property type="protein sequence ID" value="SCZ88115.1"/>
    <property type="molecule type" value="Genomic_DNA"/>
</dbReference>
<feature type="region of interest" description="Disordered" evidence="5">
    <location>
        <begin position="146"/>
        <end position="167"/>
    </location>
</feature>
<dbReference type="GO" id="GO:0000981">
    <property type="term" value="F:DNA-binding transcription factor activity, RNA polymerase II-specific"/>
    <property type="evidence" value="ECO:0007669"/>
    <property type="project" value="InterPro"/>
</dbReference>
<dbReference type="PANTHER" id="PTHR31001:SF56">
    <property type="entry name" value="ZN(2)-C6 FUNGAL-TYPE DOMAIN-CONTAINING PROTEIN"/>
    <property type="match status" value="1"/>
</dbReference>
<dbReference type="InterPro" id="IPR050613">
    <property type="entry name" value="Sec_Metabolite_Reg"/>
</dbReference>
<sequence length="967" mass="104994">MELGLPPASGSTSTSAASVLPSPADEPLHSPLGSGSGSAAAISKSTKRSKTHMSCQECRRLKLKCDRVWPCNQCRKRGRADLCPMADFYFSGCNHGVSKPPGRAIRLNAEMNALLKRCEDLEAALQDVGATDRIPSPLTLEFTRRSLNRNSNATEADGEGDDTMEDFGRSRASETHIEAAGVEAVLPGVGSLSIREDDGRVRYLGTSAGPAYYFEDDGGSSDESDSASSPERASQEVRAPFIQLHAYYSRTHELERLRAFLPAAAELKRLVKNYYEFLSFQFEPVEEEAFFNDYLPAALTTGNSAGTKLAFVFIVLSLGSLMDPRVPSTPNALAHHYFQLSQSALSASKFLSNNTLAGVQTLQLTASFLLNTHDLQEGGETFFPLLGMALRMLVAMGLHRDGSQWGMDGAELDKRRMTFYELITLERMQAFISGRPYMMSPNHFDTKFPSSAEPYHVDKWRTGNFIARVIDECFSVVSPAYSTVLALDQELRKMFEESPKDLRSGALPMDAFVVRPSDPPELPEPVASSAPLKTRMRQHTLDMIYSQIFFYLHLPALRQALKLFPDEPLLSPWAESVAVVALETGVYMLAIARAWVNLHPTLAPRWWHPTFHVSETTKGRLDGDLALTASAEFSQAFAAACAQSSIVIQSPNSKLARHSWAQLMIAIDVFETAAGGGAPVAMFVPRLHALRDAAFESLQAAHSVPAGIPRTQVSDYLAKGKGTDAELSILGTTTRLNRKPKRRAGASAAETPSPTASQPNYPTHANQLPRMNATVLPPPSPLAMPQDDRVASAAKELYTPFDSPVLVPATQPTYLGEMSYEAMLDASFRSFAPFSSSTAPPSSVSAAFAPSPLAFTDHRLQQPQSNDPTSLPNTMHRVFDPSMFLMGVANDGVPSLATFTNFATGGFHPAAWASTMPFDPNPHVSSQQQQLETKPNSEGMYGVSRAVNNGGGGGGGSPGGPIWDWRG</sequence>
<feature type="region of interest" description="Disordered" evidence="5">
    <location>
        <begin position="214"/>
        <end position="235"/>
    </location>
</feature>
<dbReference type="SMART" id="SM00906">
    <property type="entry name" value="Fungal_trans"/>
    <property type="match status" value="1"/>
</dbReference>
<dbReference type="PANTHER" id="PTHR31001">
    <property type="entry name" value="UNCHARACTERIZED TRANSCRIPTIONAL REGULATORY PROTEIN"/>
    <property type="match status" value="1"/>
</dbReference>
<reference evidence="8" key="1">
    <citation type="submission" date="2016-10" db="EMBL/GenBank/DDBJ databases">
        <authorList>
            <person name="Jeantristanb JTB J.-T."/>
            <person name="Ricardo R."/>
        </authorList>
    </citation>
    <scope>NUCLEOTIDE SEQUENCE [LARGE SCALE GENOMIC DNA]</scope>
</reference>
<feature type="region of interest" description="Disordered" evidence="5">
    <location>
        <begin position="1"/>
        <end position="46"/>
    </location>
</feature>
<name>A0A2X0KJK5_9BASI</name>
<dbReference type="SUPFAM" id="SSF57701">
    <property type="entry name" value="Zn2/Cys6 DNA-binding domain"/>
    <property type="match status" value="1"/>
</dbReference>
<dbReference type="PROSITE" id="PS50048">
    <property type="entry name" value="ZN2_CY6_FUNGAL_2"/>
    <property type="match status" value="1"/>
</dbReference>
<dbReference type="AlphaFoldDB" id="A0A2X0KJK5"/>
<accession>A0A2X0KJK5</accession>
<feature type="compositionally biased region" description="Gly residues" evidence="5">
    <location>
        <begin position="949"/>
        <end position="959"/>
    </location>
</feature>
<evidence type="ECO:0000256" key="5">
    <source>
        <dbReference type="SAM" id="MobiDB-lite"/>
    </source>
</evidence>
<feature type="compositionally biased region" description="Low complexity" evidence="5">
    <location>
        <begin position="745"/>
        <end position="759"/>
    </location>
</feature>
<dbReference type="SMART" id="SM00066">
    <property type="entry name" value="GAL4"/>
    <property type="match status" value="1"/>
</dbReference>
<comment type="subcellular location">
    <subcellularLocation>
        <location evidence="1">Nucleus</location>
    </subcellularLocation>
</comment>
<feature type="compositionally biased region" description="Acidic residues" evidence="5">
    <location>
        <begin position="214"/>
        <end position="225"/>
    </location>
</feature>
<dbReference type="Pfam" id="PF04082">
    <property type="entry name" value="Fungal_trans"/>
    <property type="match status" value="1"/>
</dbReference>
<keyword evidence="3" id="KW-0539">Nucleus</keyword>
<dbReference type="InterPro" id="IPR001138">
    <property type="entry name" value="Zn2Cys6_DnaBD"/>
</dbReference>
<dbReference type="PROSITE" id="PS00463">
    <property type="entry name" value="ZN2_CY6_FUNGAL_1"/>
    <property type="match status" value="1"/>
</dbReference>
<keyword evidence="4" id="KW-0175">Coiled coil</keyword>
<feature type="coiled-coil region" evidence="4">
    <location>
        <begin position="104"/>
        <end position="131"/>
    </location>
</feature>
<feature type="compositionally biased region" description="Acidic residues" evidence="5">
    <location>
        <begin position="156"/>
        <end position="165"/>
    </location>
</feature>
<dbReference type="InterPro" id="IPR036864">
    <property type="entry name" value="Zn2-C6_fun-type_DNA-bd_sf"/>
</dbReference>
<dbReference type="OrthoDB" id="2535081at2759"/>
<dbReference type="Pfam" id="PF00172">
    <property type="entry name" value="Zn_clus"/>
    <property type="match status" value="1"/>
</dbReference>
<feature type="region of interest" description="Disordered" evidence="5">
    <location>
        <begin position="918"/>
        <end position="967"/>
    </location>
</feature>
<dbReference type="GO" id="GO:0008270">
    <property type="term" value="F:zinc ion binding"/>
    <property type="evidence" value="ECO:0007669"/>
    <property type="project" value="InterPro"/>
</dbReference>
<dbReference type="CDD" id="cd12148">
    <property type="entry name" value="fungal_TF_MHR"/>
    <property type="match status" value="1"/>
</dbReference>
<evidence type="ECO:0000259" key="6">
    <source>
        <dbReference type="PROSITE" id="PS50048"/>
    </source>
</evidence>
<evidence type="ECO:0000256" key="2">
    <source>
        <dbReference type="ARBA" id="ARBA00022723"/>
    </source>
</evidence>
<keyword evidence="2" id="KW-0479">Metal-binding</keyword>
<dbReference type="CDD" id="cd00067">
    <property type="entry name" value="GAL4"/>
    <property type="match status" value="1"/>
</dbReference>
<feature type="region of interest" description="Disordered" evidence="5">
    <location>
        <begin position="734"/>
        <end position="766"/>
    </location>
</feature>
<evidence type="ECO:0000256" key="1">
    <source>
        <dbReference type="ARBA" id="ARBA00004123"/>
    </source>
</evidence>
<keyword evidence="8" id="KW-1185">Reference proteome</keyword>
<feature type="compositionally biased region" description="Low complexity" evidence="5">
    <location>
        <begin position="8"/>
        <end position="18"/>
    </location>
</feature>
<gene>
    <name evidence="7" type="ORF">BZ3500_MVSOF-1268-A1-R1_CHR2-1G04199</name>
</gene>